<dbReference type="AlphaFoldDB" id="A0AAE4Z8P9"/>
<accession>A0AAE4Z8P9</accession>
<dbReference type="Gene3D" id="1.10.3680.10">
    <property type="entry name" value="TerB-like"/>
    <property type="match status" value="1"/>
</dbReference>
<dbReference type="CDD" id="cd07177">
    <property type="entry name" value="terB_like"/>
    <property type="match status" value="1"/>
</dbReference>
<dbReference type="Proteomes" id="UP000702544">
    <property type="component" value="Unassembled WGS sequence"/>
</dbReference>
<organism evidence="2 3">
    <name type="scientific">Candidatus Kutchimonas denitrificans</name>
    <dbReference type="NCBI Taxonomy" id="3056748"/>
    <lineage>
        <taxon>Bacteria</taxon>
        <taxon>Pseudomonadati</taxon>
        <taxon>Gemmatimonadota</taxon>
        <taxon>Gemmatimonadia</taxon>
        <taxon>Candidatus Palauibacterales</taxon>
        <taxon>Candidatus Palauibacteraceae</taxon>
        <taxon>Candidatus Kutchimonas</taxon>
    </lineage>
</organism>
<proteinExistence type="predicted"/>
<evidence type="ECO:0000259" key="1">
    <source>
        <dbReference type="Pfam" id="PF05099"/>
    </source>
</evidence>
<reference evidence="2 3" key="1">
    <citation type="submission" date="2020-01" db="EMBL/GenBank/DDBJ databases">
        <title>Genomes assembled from Gulf of Kutch pelagic sediment metagenomes.</title>
        <authorList>
            <person name="Chandrashekar M."/>
            <person name="Mahajan M.S."/>
            <person name="Dave K.J."/>
            <person name="Vatsa P."/>
            <person name="Nathani N.M."/>
        </authorList>
    </citation>
    <scope>NUCLEOTIDE SEQUENCE [LARGE SCALE GENOMIC DNA]</scope>
    <source>
        <strain evidence="2">KS3-K002</strain>
    </source>
</reference>
<name>A0AAE4Z8P9_9BACT</name>
<dbReference type="InterPro" id="IPR007791">
    <property type="entry name" value="DjlA_N"/>
</dbReference>
<comment type="caution">
    <text evidence="2">The sequence shown here is derived from an EMBL/GenBank/DDBJ whole genome shotgun (WGS) entry which is preliminary data.</text>
</comment>
<protein>
    <recommendedName>
        <fullName evidence="1">Co-chaperone DjlA N-terminal domain-containing protein</fullName>
    </recommendedName>
</protein>
<dbReference type="EMBL" id="JAACAK010000028">
    <property type="protein sequence ID" value="NIR74226.1"/>
    <property type="molecule type" value="Genomic_DNA"/>
</dbReference>
<evidence type="ECO:0000313" key="2">
    <source>
        <dbReference type="EMBL" id="NIR74226.1"/>
    </source>
</evidence>
<gene>
    <name evidence="2" type="ORF">GWO12_03805</name>
</gene>
<dbReference type="Pfam" id="PF05099">
    <property type="entry name" value="TerB"/>
    <property type="match status" value="1"/>
</dbReference>
<dbReference type="SUPFAM" id="SSF158682">
    <property type="entry name" value="TerB-like"/>
    <property type="match status" value="1"/>
</dbReference>
<feature type="domain" description="Co-chaperone DjlA N-terminal" evidence="1">
    <location>
        <begin position="39"/>
        <end position="147"/>
    </location>
</feature>
<evidence type="ECO:0000313" key="3">
    <source>
        <dbReference type="Proteomes" id="UP000702544"/>
    </source>
</evidence>
<dbReference type="InterPro" id="IPR029024">
    <property type="entry name" value="TerB-like"/>
</dbReference>
<sequence length="165" mass="18386">MHKPVGPWGSNVQPGDSMLPAEWGYAHDLINMYLGIALFADNELSPEEQRTFMMKFGGWITDVSLNDFQKIWSDVATAYNSLNSREQRYASFLQSTVNVASFLGDSRDKLRAIIRDLVDIASADGELHENEITMIKAAAITYGLSADVRVNVKTGRVELTLRDAN</sequence>